<sequence>MVALALVGSLAATATPATADAVTADAVTSSAASAAATAATTALRADDARTPRRVLRHMTLRQQVGQLLMVGTPADQASSQVLTQLTDLHVGNVMLTGRSDAGVAATAAVSERLTRRVTRPRHPGATRWVAPLVATDQEGGAVQVLSGDGFRGIPSALEQGTWRPVVVRRHAHRWGSSLVDAGVSMNLAPVLGTVPGPQAAAQNPPIGAYDREYGYTVQRVRRKGWAALAGFRDAGLVAAAKHFPGLGRVSANTDTDSGVTDTETGPRSSYLDPFAAAISHGAETVMMSSATYSRIDGSRPAVFSSAVTQDLLRTRLGFTGVVMTDDLGQAAQVQAWSPGRRAVLAVAAGADLVVTVTPDVAPAMVAALVRRGQDSPSFRRKIRASALRVLEMKDAHGLL</sequence>
<dbReference type="Proteomes" id="UP001139485">
    <property type="component" value="Unassembled WGS sequence"/>
</dbReference>
<evidence type="ECO:0000259" key="5">
    <source>
        <dbReference type="Pfam" id="PF00933"/>
    </source>
</evidence>
<dbReference type="GO" id="GO:0009254">
    <property type="term" value="P:peptidoglycan turnover"/>
    <property type="evidence" value="ECO:0007669"/>
    <property type="project" value="TreeGrafter"/>
</dbReference>
<comment type="similarity">
    <text evidence="1">Belongs to the glycosyl hydrolase 3 family.</text>
</comment>
<reference evidence="6" key="1">
    <citation type="submission" date="2022-05" db="EMBL/GenBank/DDBJ databases">
        <authorList>
            <person name="Tuo L."/>
        </authorList>
    </citation>
    <scope>NUCLEOTIDE SEQUENCE</scope>
    <source>
        <strain evidence="6">BSK12Z-4</strain>
    </source>
</reference>
<evidence type="ECO:0000313" key="6">
    <source>
        <dbReference type="EMBL" id="MCM0618995.1"/>
    </source>
</evidence>
<dbReference type="InterPro" id="IPR017853">
    <property type="entry name" value="GH"/>
</dbReference>
<dbReference type="RefSeq" id="WP_250825906.1">
    <property type="nucleotide sequence ID" value="NZ_JAMOIL010000001.1"/>
</dbReference>
<keyword evidence="3" id="KW-0326">Glycosidase</keyword>
<feature type="signal peptide" evidence="4">
    <location>
        <begin position="1"/>
        <end position="19"/>
    </location>
</feature>
<dbReference type="InterPro" id="IPR050226">
    <property type="entry name" value="NagZ_Beta-hexosaminidase"/>
</dbReference>
<keyword evidence="4" id="KW-0732">Signal</keyword>
<dbReference type="GO" id="GO:0005975">
    <property type="term" value="P:carbohydrate metabolic process"/>
    <property type="evidence" value="ECO:0007669"/>
    <property type="project" value="InterPro"/>
</dbReference>
<protein>
    <recommendedName>
        <fullName evidence="5">Glycoside hydrolase family 3 N-terminal domain-containing protein</fullName>
    </recommendedName>
</protein>
<evidence type="ECO:0000256" key="1">
    <source>
        <dbReference type="ARBA" id="ARBA00005336"/>
    </source>
</evidence>
<dbReference type="AlphaFoldDB" id="A0A9X2D4N6"/>
<feature type="domain" description="Glycoside hydrolase family 3 N-terminal" evidence="5">
    <location>
        <begin position="59"/>
        <end position="390"/>
    </location>
</feature>
<keyword evidence="7" id="KW-1185">Reference proteome</keyword>
<evidence type="ECO:0000256" key="4">
    <source>
        <dbReference type="SAM" id="SignalP"/>
    </source>
</evidence>
<feature type="chain" id="PRO_5040876897" description="Glycoside hydrolase family 3 N-terminal domain-containing protein" evidence="4">
    <location>
        <begin position="20"/>
        <end position="399"/>
    </location>
</feature>
<evidence type="ECO:0000256" key="3">
    <source>
        <dbReference type="ARBA" id="ARBA00023295"/>
    </source>
</evidence>
<dbReference type="PANTHER" id="PTHR30480:SF16">
    <property type="entry name" value="GLYCOSIDE HYDROLASE FAMILY 3 DOMAIN PROTEIN"/>
    <property type="match status" value="1"/>
</dbReference>
<dbReference type="EMBL" id="JAMOIL010000001">
    <property type="protein sequence ID" value="MCM0618995.1"/>
    <property type="molecule type" value="Genomic_DNA"/>
</dbReference>
<dbReference type="Gene3D" id="3.20.20.300">
    <property type="entry name" value="Glycoside hydrolase, family 3, N-terminal domain"/>
    <property type="match status" value="1"/>
</dbReference>
<evidence type="ECO:0000313" key="7">
    <source>
        <dbReference type="Proteomes" id="UP001139485"/>
    </source>
</evidence>
<dbReference type="Pfam" id="PF00933">
    <property type="entry name" value="Glyco_hydro_3"/>
    <property type="match status" value="1"/>
</dbReference>
<keyword evidence="2" id="KW-0378">Hydrolase</keyword>
<proteinExistence type="inferred from homology"/>
<organism evidence="6 7">
    <name type="scientific">Nocardioides bruguierae</name>
    <dbReference type="NCBI Taxonomy" id="2945102"/>
    <lineage>
        <taxon>Bacteria</taxon>
        <taxon>Bacillati</taxon>
        <taxon>Actinomycetota</taxon>
        <taxon>Actinomycetes</taxon>
        <taxon>Propionibacteriales</taxon>
        <taxon>Nocardioidaceae</taxon>
        <taxon>Nocardioides</taxon>
    </lineage>
</organism>
<dbReference type="GO" id="GO:0004553">
    <property type="term" value="F:hydrolase activity, hydrolyzing O-glycosyl compounds"/>
    <property type="evidence" value="ECO:0007669"/>
    <property type="project" value="InterPro"/>
</dbReference>
<accession>A0A9X2D4N6</accession>
<dbReference type="SUPFAM" id="SSF51445">
    <property type="entry name" value="(Trans)glycosidases"/>
    <property type="match status" value="1"/>
</dbReference>
<comment type="caution">
    <text evidence="6">The sequence shown here is derived from an EMBL/GenBank/DDBJ whole genome shotgun (WGS) entry which is preliminary data.</text>
</comment>
<dbReference type="PROSITE" id="PS00775">
    <property type="entry name" value="GLYCOSYL_HYDROL_F3"/>
    <property type="match status" value="1"/>
</dbReference>
<name>A0A9X2D4N6_9ACTN</name>
<dbReference type="PANTHER" id="PTHR30480">
    <property type="entry name" value="BETA-HEXOSAMINIDASE-RELATED"/>
    <property type="match status" value="1"/>
</dbReference>
<evidence type="ECO:0000256" key="2">
    <source>
        <dbReference type="ARBA" id="ARBA00022801"/>
    </source>
</evidence>
<dbReference type="InterPro" id="IPR036962">
    <property type="entry name" value="Glyco_hydro_3_N_sf"/>
</dbReference>
<gene>
    <name evidence="6" type="ORF">M8330_01645</name>
</gene>
<dbReference type="InterPro" id="IPR001764">
    <property type="entry name" value="Glyco_hydro_3_N"/>
</dbReference>
<dbReference type="InterPro" id="IPR019800">
    <property type="entry name" value="Glyco_hydro_3_AS"/>
</dbReference>